<feature type="region of interest" description="Disordered" evidence="1">
    <location>
        <begin position="1"/>
        <end position="49"/>
    </location>
</feature>
<evidence type="ECO:0000256" key="1">
    <source>
        <dbReference type="SAM" id="MobiDB-lite"/>
    </source>
</evidence>
<dbReference type="Proteomes" id="UP001165283">
    <property type="component" value="Unassembled WGS sequence"/>
</dbReference>
<evidence type="ECO:0000313" key="3">
    <source>
        <dbReference type="Proteomes" id="UP001165283"/>
    </source>
</evidence>
<gene>
    <name evidence="2" type="ORF">KDL28_05340</name>
</gene>
<accession>A0ABT0ZUS1</accession>
<proteinExistence type="predicted"/>
<feature type="compositionally biased region" description="Basic and acidic residues" evidence="1">
    <location>
        <begin position="36"/>
        <end position="45"/>
    </location>
</feature>
<dbReference type="RefSeq" id="WP_252436092.1">
    <property type="nucleotide sequence ID" value="NZ_JAGSOV010000011.1"/>
</dbReference>
<protein>
    <recommendedName>
        <fullName evidence="4">DUF397 domain-containing protein</fullName>
    </recommendedName>
</protein>
<organism evidence="2 3">
    <name type="scientific">Pseudonocardia humida</name>
    <dbReference type="NCBI Taxonomy" id="2800819"/>
    <lineage>
        <taxon>Bacteria</taxon>
        <taxon>Bacillati</taxon>
        <taxon>Actinomycetota</taxon>
        <taxon>Actinomycetes</taxon>
        <taxon>Pseudonocardiales</taxon>
        <taxon>Pseudonocardiaceae</taxon>
        <taxon>Pseudonocardia</taxon>
    </lineage>
</organism>
<sequence>MDAITAGWRAGSATGIGADPNPEAAFRPDGTVRAPAPRDRDRTPESRAAVQWSSFVSAVRMGQFAR</sequence>
<name>A0ABT0ZUS1_9PSEU</name>
<dbReference type="EMBL" id="JAGSOV010000011">
    <property type="protein sequence ID" value="MCO1654474.1"/>
    <property type="molecule type" value="Genomic_DNA"/>
</dbReference>
<comment type="caution">
    <text evidence="2">The sequence shown here is derived from an EMBL/GenBank/DDBJ whole genome shotgun (WGS) entry which is preliminary data.</text>
</comment>
<reference evidence="2" key="1">
    <citation type="submission" date="2021-04" db="EMBL/GenBank/DDBJ databases">
        <title>Pseudonocardia sp. nov., isolated from sandy soil of mangrove forest.</title>
        <authorList>
            <person name="Zan Z."/>
            <person name="Huang R."/>
            <person name="Liu W."/>
        </authorList>
    </citation>
    <scope>NUCLEOTIDE SEQUENCE</scope>
    <source>
        <strain evidence="2">S2-4</strain>
    </source>
</reference>
<evidence type="ECO:0008006" key="4">
    <source>
        <dbReference type="Google" id="ProtNLM"/>
    </source>
</evidence>
<keyword evidence="3" id="KW-1185">Reference proteome</keyword>
<evidence type="ECO:0000313" key="2">
    <source>
        <dbReference type="EMBL" id="MCO1654474.1"/>
    </source>
</evidence>